<dbReference type="InterPro" id="IPR042196">
    <property type="entry name" value="FHIPEP_4"/>
</dbReference>
<evidence type="ECO:0000256" key="4">
    <source>
        <dbReference type="ARBA" id="ARBA00022692"/>
    </source>
</evidence>
<evidence type="ECO:0000256" key="5">
    <source>
        <dbReference type="ARBA" id="ARBA00022989"/>
    </source>
</evidence>
<sequence length="688" mass="72534">MSAGVKESRFQAAPELLIIVAVVLIVGLLVLPLPALLLDLMITISIATSLVVLLVALDTRDALDFSAFPTLLLLLTLFRLGLNVSSTRLILGEGSAGDVIGAFGGFVVGGNYAVGIVIFLILVAINFVVITKGAGRVAEVAARFTLDAMPGRQMSIDADLNAGLIDDSEAKRRREEIAAEADFYGSMDGAAKFVRGDAIAGLLITGINIIGGIVVGVAQRGMSFGQAVDQYTVLTVGDGLVSQIPALIVSTAAGIIVTHAAGGTRIGTALTQQLGVPQPLWAAAGILGGLALVPALPAFPFLMLSAACGGAAWLVQNRPEPEPVPEVGTAATGTEVEAAPSPVQELLQLDPVELEVGYGLIPLVDQGQGGDLLERVRLLRKQAALELGLLIPPIRIRDDVDLAPGEYVIRVRGSEVARGELMQRRLLALDTGTVTRAVDGVETRDPSFGLPARWIPDAYRAEAEAGGWMVVDPGAVLATHLMETLKGHAAELLGRQDVQEMLDTLKETQPALVEEVVPARISLSLVHRVLQRLLKERVPIRDLVTILEAMADHAETAKDPESLTEHVRRAMGHVIAEPYTDAAGALRGITIGPRLEAALMGFFSPRARAGETLGPQDLSEALRSLDTLARDLGSGGQPIPLITPPSLRIGIRRLLEPVMPTLPVLSLAELPAQANLTSLATWDLKNAN</sequence>
<feature type="transmembrane region" description="Helical" evidence="7">
    <location>
        <begin position="282"/>
        <end position="315"/>
    </location>
</feature>
<dbReference type="Pfam" id="PF00771">
    <property type="entry name" value="FHIPEP"/>
    <property type="match status" value="1"/>
</dbReference>
<dbReference type="PIRSF" id="PIRSF005419">
    <property type="entry name" value="FlhA"/>
    <property type="match status" value="1"/>
</dbReference>
<feature type="transmembrane region" description="Helical" evidence="7">
    <location>
        <begin position="37"/>
        <end position="56"/>
    </location>
</feature>
<keyword evidence="8" id="KW-0282">Flagellum</keyword>
<keyword evidence="7" id="KW-0813">Transport</keyword>
<comment type="subcellular location">
    <subcellularLocation>
        <location evidence="1 7">Cell membrane</location>
        <topology evidence="1 7">Multi-pass membrane protein</topology>
    </subcellularLocation>
</comment>
<evidence type="ECO:0000256" key="7">
    <source>
        <dbReference type="RuleBase" id="RU364093"/>
    </source>
</evidence>
<name>A0ABU9ECQ3_9BACT</name>
<organism evidence="8 9">
    <name type="scientific">Gaopeijia maritima</name>
    <dbReference type="NCBI Taxonomy" id="3119007"/>
    <lineage>
        <taxon>Bacteria</taxon>
        <taxon>Pseudomonadati</taxon>
        <taxon>Gemmatimonadota</taxon>
        <taxon>Longimicrobiia</taxon>
        <taxon>Gaopeijiales</taxon>
        <taxon>Gaopeijiaceae</taxon>
        <taxon>Gaopeijia</taxon>
    </lineage>
</organism>
<keyword evidence="3 7" id="KW-1003">Cell membrane</keyword>
<keyword evidence="8" id="KW-0969">Cilium</keyword>
<proteinExistence type="inferred from homology"/>
<dbReference type="RefSeq" id="WP_405280586.1">
    <property type="nucleotide sequence ID" value="NZ_CP144380.1"/>
</dbReference>
<evidence type="ECO:0000256" key="1">
    <source>
        <dbReference type="ARBA" id="ARBA00004651"/>
    </source>
</evidence>
<dbReference type="Gene3D" id="1.10.8.540">
    <property type="entry name" value="FHIPEP family, domain 3"/>
    <property type="match status" value="1"/>
</dbReference>
<evidence type="ECO:0000256" key="2">
    <source>
        <dbReference type="ARBA" id="ARBA00008835"/>
    </source>
</evidence>
<dbReference type="Gene3D" id="3.40.30.60">
    <property type="entry name" value="FHIPEP family, domain 1"/>
    <property type="match status" value="1"/>
</dbReference>
<keyword evidence="7" id="KW-0653">Protein transport</keyword>
<keyword evidence="7" id="KW-1006">Bacterial flagellum protein export</keyword>
<dbReference type="PANTHER" id="PTHR30161:SF1">
    <property type="entry name" value="FLAGELLAR BIOSYNTHESIS PROTEIN FLHA-RELATED"/>
    <property type="match status" value="1"/>
</dbReference>
<feature type="transmembrane region" description="Helical" evidence="7">
    <location>
        <begin position="102"/>
        <end position="129"/>
    </location>
</feature>
<gene>
    <name evidence="7 8" type="primary">flhA</name>
    <name evidence="8" type="ORF">WI372_16095</name>
</gene>
<evidence type="ECO:0000313" key="8">
    <source>
        <dbReference type="EMBL" id="MEK9502515.1"/>
    </source>
</evidence>
<dbReference type="EMBL" id="JBBHLI010000012">
    <property type="protein sequence ID" value="MEK9502515.1"/>
    <property type="molecule type" value="Genomic_DNA"/>
</dbReference>
<keyword evidence="7" id="KW-1005">Bacterial flagellum biogenesis</keyword>
<keyword evidence="5 7" id="KW-1133">Transmembrane helix</keyword>
<dbReference type="Proteomes" id="UP001484239">
    <property type="component" value="Unassembled WGS sequence"/>
</dbReference>
<evidence type="ECO:0000313" key="9">
    <source>
        <dbReference type="Proteomes" id="UP001484239"/>
    </source>
</evidence>
<reference evidence="8 9" key="1">
    <citation type="submission" date="2024-02" db="EMBL/GenBank/DDBJ databases">
        <title>A novel Gemmatimonadota bacterium.</title>
        <authorList>
            <person name="Du Z.-J."/>
            <person name="Ye Y.-Q."/>
        </authorList>
    </citation>
    <scope>NUCLEOTIDE SEQUENCE [LARGE SCALE GENOMIC DNA]</scope>
    <source>
        <strain evidence="8 9">DH-20</strain>
    </source>
</reference>
<dbReference type="InterPro" id="IPR001712">
    <property type="entry name" value="T3SS_FHIPEP"/>
</dbReference>
<keyword evidence="4 7" id="KW-0812">Transmembrane</keyword>
<feature type="transmembrane region" description="Helical" evidence="7">
    <location>
        <begin position="240"/>
        <end position="261"/>
    </location>
</feature>
<dbReference type="Gene3D" id="3.40.50.12790">
    <property type="entry name" value="FHIPEP family, domain 4"/>
    <property type="match status" value="1"/>
</dbReference>
<feature type="transmembrane region" description="Helical" evidence="7">
    <location>
        <begin position="199"/>
        <end position="220"/>
    </location>
</feature>
<dbReference type="PANTHER" id="PTHR30161">
    <property type="entry name" value="FLAGELLAR EXPORT PROTEIN, MEMBRANE FLHA SUBUNIT-RELATED"/>
    <property type="match status" value="1"/>
</dbReference>
<keyword evidence="9" id="KW-1185">Reference proteome</keyword>
<keyword evidence="8" id="KW-0966">Cell projection</keyword>
<feature type="transmembrane region" description="Helical" evidence="7">
    <location>
        <begin position="12"/>
        <end position="31"/>
    </location>
</feature>
<comment type="function">
    <text evidence="7">Required for formation of the rod structure of the flagellar apparatus. Together with FliI and FliH, may constitute the export apparatus of flagellin.</text>
</comment>
<accession>A0ABU9ECQ3</accession>
<keyword evidence="6 7" id="KW-0472">Membrane</keyword>
<dbReference type="InterPro" id="IPR042193">
    <property type="entry name" value="FHIPEP_3"/>
</dbReference>
<comment type="similarity">
    <text evidence="2 7">Belongs to the FHIPEP (flagella/HR/invasion proteins export pore) family.</text>
</comment>
<comment type="caution">
    <text evidence="8">The sequence shown here is derived from an EMBL/GenBank/DDBJ whole genome shotgun (WGS) entry which is preliminary data.</text>
</comment>
<dbReference type="NCBIfam" id="TIGR01398">
    <property type="entry name" value="FlhA"/>
    <property type="match status" value="1"/>
</dbReference>
<evidence type="ECO:0000256" key="3">
    <source>
        <dbReference type="ARBA" id="ARBA00022475"/>
    </source>
</evidence>
<dbReference type="PRINTS" id="PR00949">
    <property type="entry name" value="TYPE3IMAPROT"/>
</dbReference>
<feature type="transmembrane region" description="Helical" evidence="7">
    <location>
        <begin position="63"/>
        <end position="82"/>
    </location>
</feature>
<dbReference type="InterPro" id="IPR042194">
    <property type="entry name" value="FHIPEP_1"/>
</dbReference>
<dbReference type="InterPro" id="IPR006301">
    <property type="entry name" value="FlhA"/>
</dbReference>
<protein>
    <recommendedName>
        <fullName evidence="7">Flagellar biosynthesis protein FlhA</fullName>
    </recommendedName>
</protein>
<evidence type="ECO:0000256" key="6">
    <source>
        <dbReference type="ARBA" id="ARBA00023136"/>
    </source>
</evidence>